<feature type="signal peptide" evidence="2">
    <location>
        <begin position="1"/>
        <end position="32"/>
    </location>
</feature>
<dbReference type="AlphaFoldDB" id="A0A3N4INM1"/>
<protein>
    <recommendedName>
        <fullName evidence="5">Extracellular membrane protein CFEM domain-containing protein</fullName>
    </recommendedName>
</protein>
<name>A0A3N4INM1_ASCIM</name>
<evidence type="ECO:0000313" key="4">
    <source>
        <dbReference type="Proteomes" id="UP000275078"/>
    </source>
</evidence>
<gene>
    <name evidence="3" type="ORF">BJ508DRAFT_64051</name>
</gene>
<organism evidence="3 4">
    <name type="scientific">Ascobolus immersus RN42</name>
    <dbReference type="NCBI Taxonomy" id="1160509"/>
    <lineage>
        <taxon>Eukaryota</taxon>
        <taxon>Fungi</taxon>
        <taxon>Dikarya</taxon>
        <taxon>Ascomycota</taxon>
        <taxon>Pezizomycotina</taxon>
        <taxon>Pezizomycetes</taxon>
        <taxon>Pezizales</taxon>
        <taxon>Ascobolaceae</taxon>
        <taxon>Ascobolus</taxon>
    </lineage>
</organism>
<evidence type="ECO:0000256" key="1">
    <source>
        <dbReference type="SAM" id="MobiDB-lite"/>
    </source>
</evidence>
<keyword evidence="4" id="KW-1185">Reference proteome</keyword>
<proteinExistence type="predicted"/>
<feature type="chain" id="PRO_5018022937" description="Extracellular membrane protein CFEM domain-containing protein" evidence="2">
    <location>
        <begin position="33"/>
        <end position="323"/>
    </location>
</feature>
<keyword evidence="2" id="KW-0732">Signal</keyword>
<dbReference type="Proteomes" id="UP000275078">
    <property type="component" value="Unassembled WGS sequence"/>
</dbReference>
<evidence type="ECO:0008006" key="5">
    <source>
        <dbReference type="Google" id="ProtNLM"/>
    </source>
</evidence>
<reference evidence="3 4" key="1">
    <citation type="journal article" date="2018" name="Nat. Ecol. Evol.">
        <title>Pezizomycetes genomes reveal the molecular basis of ectomycorrhizal truffle lifestyle.</title>
        <authorList>
            <person name="Murat C."/>
            <person name="Payen T."/>
            <person name="Noel B."/>
            <person name="Kuo A."/>
            <person name="Morin E."/>
            <person name="Chen J."/>
            <person name="Kohler A."/>
            <person name="Krizsan K."/>
            <person name="Balestrini R."/>
            <person name="Da Silva C."/>
            <person name="Montanini B."/>
            <person name="Hainaut M."/>
            <person name="Levati E."/>
            <person name="Barry K.W."/>
            <person name="Belfiori B."/>
            <person name="Cichocki N."/>
            <person name="Clum A."/>
            <person name="Dockter R.B."/>
            <person name="Fauchery L."/>
            <person name="Guy J."/>
            <person name="Iotti M."/>
            <person name="Le Tacon F."/>
            <person name="Lindquist E.A."/>
            <person name="Lipzen A."/>
            <person name="Malagnac F."/>
            <person name="Mello A."/>
            <person name="Molinier V."/>
            <person name="Miyauchi S."/>
            <person name="Poulain J."/>
            <person name="Riccioni C."/>
            <person name="Rubini A."/>
            <person name="Sitrit Y."/>
            <person name="Splivallo R."/>
            <person name="Traeger S."/>
            <person name="Wang M."/>
            <person name="Zifcakova L."/>
            <person name="Wipf D."/>
            <person name="Zambonelli A."/>
            <person name="Paolocci F."/>
            <person name="Nowrousian M."/>
            <person name="Ottonello S."/>
            <person name="Baldrian P."/>
            <person name="Spatafora J.W."/>
            <person name="Henrissat B."/>
            <person name="Nagy L.G."/>
            <person name="Aury J.M."/>
            <person name="Wincker P."/>
            <person name="Grigoriev I.V."/>
            <person name="Bonfante P."/>
            <person name="Martin F.M."/>
        </authorList>
    </citation>
    <scope>NUCLEOTIDE SEQUENCE [LARGE SCALE GENOMIC DNA]</scope>
    <source>
        <strain evidence="3 4">RN42</strain>
    </source>
</reference>
<evidence type="ECO:0000256" key="2">
    <source>
        <dbReference type="SAM" id="SignalP"/>
    </source>
</evidence>
<feature type="region of interest" description="Disordered" evidence="1">
    <location>
        <begin position="205"/>
        <end position="225"/>
    </location>
</feature>
<evidence type="ECO:0000313" key="3">
    <source>
        <dbReference type="EMBL" id="RPA87752.1"/>
    </source>
</evidence>
<feature type="compositionally biased region" description="Acidic residues" evidence="1">
    <location>
        <begin position="133"/>
        <end position="143"/>
    </location>
</feature>
<sequence>MHSTRPRTIFRSLPTLLLLGSSILSTSSPTQSSTAYALNTTQNAFTYPTFTAFISDLPPCLQVCFHHAHKPIFERCEDNNWECICRNDLYTTSKPAPPVSEPEIDPVTGEPIEGSAIPPPADDEIQPPTDAEPNVDGDGESEADGVPSAESLTAREILIEEFGQCVERDCEMMEVGDTRPVLSEAAASVSQLKAFCLSMMVPPGGAEGDGSKDGDGSSNTANEDYEYISDDEDTEGEDYEYEEVEVEVDENGNELGIIRSRTISPEEKRREEELMALCTSPNTGAPRVNPLVFLTDAGTLGTATIGMFPSPTPAIPEWCGRCA</sequence>
<accession>A0A3N4INM1</accession>
<dbReference type="EMBL" id="ML119646">
    <property type="protein sequence ID" value="RPA87752.1"/>
    <property type="molecule type" value="Genomic_DNA"/>
</dbReference>
<feature type="region of interest" description="Disordered" evidence="1">
    <location>
        <begin position="94"/>
        <end position="152"/>
    </location>
</feature>